<proteinExistence type="predicted"/>
<evidence type="ECO:0000256" key="3">
    <source>
        <dbReference type="ARBA" id="ARBA00023012"/>
    </source>
</evidence>
<dbReference type="Pfam" id="PF07730">
    <property type="entry name" value="HisKA_3"/>
    <property type="match status" value="1"/>
</dbReference>
<dbReference type="Gene3D" id="3.30.565.10">
    <property type="entry name" value="Histidine kinase-like ATPase, C-terminal domain"/>
    <property type="match status" value="1"/>
</dbReference>
<reference evidence="6" key="1">
    <citation type="journal article" date="2021" name="PeerJ">
        <title>Extensive microbial diversity within the chicken gut microbiome revealed by metagenomics and culture.</title>
        <authorList>
            <person name="Gilroy R."/>
            <person name="Ravi A."/>
            <person name="Getino M."/>
            <person name="Pursley I."/>
            <person name="Horton D.L."/>
            <person name="Alikhan N.F."/>
            <person name="Baker D."/>
            <person name="Gharbi K."/>
            <person name="Hall N."/>
            <person name="Watson M."/>
            <person name="Adriaenssens E.M."/>
            <person name="Foster-Nyarko E."/>
            <person name="Jarju S."/>
            <person name="Secka A."/>
            <person name="Antonio M."/>
            <person name="Oren A."/>
            <person name="Chaudhuri R.R."/>
            <person name="La Ragione R."/>
            <person name="Hildebrand F."/>
            <person name="Pallen M.J."/>
        </authorList>
    </citation>
    <scope>NUCLEOTIDE SEQUENCE</scope>
    <source>
        <strain evidence="6">ChiHejej3B27-3195</strain>
    </source>
</reference>
<evidence type="ECO:0000256" key="1">
    <source>
        <dbReference type="ARBA" id="ARBA00022679"/>
    </source>
</evidence>
<organism evidence="6 7">
    <name type="scientific">Candidatus Nesterenkonia stercoripullorum</name>
    <dbReference type="NCBI Taxonomy" id="2838701"/>
    <lineage>
        <taxon>Bacteria</taxon>
        <taxon>Bacillati</taxon>
        <taxon>Actinomycetota</taxon>
        <taxon>Actinomycetes</taxon>
        <taxon>Micrococcales</taxon>
        <taxon>Micrococcaceae</taxon>
        <taxon>Nesterenkonia</taxon>
    </lineage>
</organism>
<evidence type="ECO:0000256" key="2">
    <source>
        <dbReference type="ARBA" id="ARBA00022777"/>
    </source>
</evidence>
<protein>
    <recommendedName>
        <fullName evidence="5">Signal transduction histidine kinase subgroup 3 dimerisation and phosphoacceptor domain-containing protein</fullName>
    </recommendedName>
</protein>
<dbReference type="Proteomes" id="UP000824151">
    <property type="component" value="Unassembled WGS sequence"/>
</dbReference>
<dbReference type="GO" id="GO:0000155">
    <property type="term" value="F:phosphorelay sensor kinase activity"/>
    <property type="evidence" value="ECO:0007669"/>
    <property type="project" value="InterPro"/>
</dbReference>
<dbReference type="PANTHER" id="PTHR24421:SF63">
    <property type="entry name" value="SENSOR HISTIDINE KINASE DESK"/>
    <property type="match status" value="1"/>
</dbReference>
<dbReference type="InterPro" id="IPR050482">
    <property type="entry name" value="Sensor_HK_TwoCompSys"/>
</dbReference>
<feature type="transmembrane region" description="Helical" evidence="4">
    <location>
        <begin position="140"/>
        <end position="157"/>
    </location>
</feature>
<dbReference type="EMBL" id="DXGD01000140">
    <property type="protein sequence ID" value="HIW99273.1"/>
    <property type="molecule type" value="Genomic_DNA"/>
</dbReference>
<dbReference type="AlphaFoldDB" id="A0A9D1S2B4"/>
<feature type="transmembrane region" description="Helical" evidence="4">
    <location>
        <begin position="22"/>
        <end position="38"/>
    </location>
</feature>
<feature type="transmembrane region" description="Helical" evidence="4">
    <location>
        <begin position="117"/>
        <end position="134"/>
    </location>
</feature>
<keyword evidence="1" id="KW-0808">Transferase</keyword>
<reference evidence="6" key="2">
    <citation type="submission" date="2021-04" db="EMBL/GenBank/DDBJ databases">
        <authorList>
            <person name="Gilroy R."/>
        </authorList>
    </citation>
    <scope>NUCLEOTIDE SEQUENCE</scope>
    <source>
        <strain evidence="6">ChiHejej3B27-3195</strain>
    </source>
</reference>
<dbReference type="InterPro" id="IPR036890">
    <property type="entry name" value="HATPase_C_sf"/>
</dbReference>
<accession>A0A9D1S2B4</accession>
<keyword evidence="4" id="KW-1133">Transmembrane helix</keyword>
<evidence type="ECO:0000313" key="7">
    <source>
        <dbReference type="Proteomes" id="UP000824151"/>
    </source>
</evidence>
<dbReference type="Gene3D" id="1.20.5.1930">
    <property type="match status" value="1"/>
</dbReference>
<dbReference type="GO" id="GO:0046983">
    <property type="term" value="F:protein dimerization activity"/>
    <property type="evidence" value="ECO:0007669"/>
    <property type="project" value="InterPro"/>
</dbReference>
<sequence>MSDVGALTQAVRSQAEGWTRRGYVLALLSSGLVLVLTVPRTSAALLTAPSLVLAAVLLLTPQSKESPKMYVYVGGIGLVTLAWAVATGESLIASAGLSICLALWISRRYARTLVPSLLAWAGVTAIASLALFFVPDTGLLTLLLLSLTAAVWLMTVMDAESQSKLLGVLEQAKDAERELSLLRERERFAADLHDVQGHSLHVVKLKAAVVEKTMGTDHHRATEEIREIQAITAEAISQGRELARATHRLDLLTEAHNAQNLLRSAGISADIVREGYTADVPQGDVSAYEQERALVLREATTNILRHTQAQHVTIALGAQGISVTNDGVGESPGDPQLRGLATLRRRVSDAGGALQITRGAGTFQITAAFQAECRA</sequence>
<keyword evidence="3" id="KW-0902">Two-component regulatory system</keyword>
<keyword evidence="2" id="KW-0418">Kinase</keyword>
<gene>
    <name evidence="6" type="ORF">H9871_03935</name>
</gene>
<comment type="caution">
    <text evidence="6">The sequence shown here is derived from an EMBL/GenBank/DDBJ whole genome shotgun (WGS) entry which is preliminary data.</text>
</comment>
<feature type="transmembrane region" description="Helical" evidence="4">
    <location>
        <begin position="69"/>
        <end position="86"/>
    </location>
</feature>
<dbReference type="GO" id="GO:0016020">
    <property type="term" value="C:membrane"/>
    <property type="evidence" value="ECO:0007669"/>
    <property type="project" value="InterPro"/>
</dbReference>
<keyword evidence="4" id="KW-0472">Membrane</keyword>
<name>A0A9D1S2B4_9MICC</name>
<evidence type="ECO:0000259" key="5">
    <source>
        <dbReference type="Pfam" id="PF07730"/>
    </source>
</evidence>
<feature type="transmembrane region" description="Helical" evidence="4">
    <location>
        <begin position="44"/>
        <end position="60"/>
    </location>
</feature>
<feature type="domain" description="Signal transduction histidine kinase subgroup 3 dimerisation and phosphoacceptor" evidence="5">
    <location>
        <begin position="184"/>
        <end position="246"/>
    </location>
</feature>
<dbReference type="InterPro" id="IPR011712">
    <property type="entry name" value="Sig_transdc_His_kin_sub3_dim/P"/>
</dbReference>
<keyword evidence="4" id="KW-0812">Transmembrane</keyword>
<evidence type="ECO:0000313" key="6">
    <source>
        <dbReference type="EMBL" id="HIW99273.1"/>
    </source>
</evidence>
<evidence type="ECO:0000256" key="4">
    <source>
        <dbReference type="SAM" id="Phobius"/>
    </source>
</evidence>
<dbReference type="PANTHER" id="PTHR24421">
    <property type="entry name" value="NITRATE/NITRITE SENSOR PROTEIN NARX-RELATED"/>
    <property type="match status" value="1"/>
</dbReference>